<gene>
    <name evidence="2" type="ORF">MD535_15900</name>
</gene>
<feature type="transmembrane region" description="Helical" evidence="1">
    <location>
        <begin position="30"/>
        <end position="53"/>
    </location>
</feature>
<organism evidence="2 3">
    <name type="scientific">Vibrio qingdaonensis</name>
    <dbReference type="NCBI Taxonomy" id="2829491"/>
    <lineage>
        <taxon>Bacteria</taxon>
        <taxon>Pseudomonadati</taxon>
        <taxon>Pseudomonadota</taxon>
        <taxon>Gammaproteobacteria</taxon>
        <taxon>Vibrionales</taxon>
        <taxon>Vibrionaceae</taxon>
        <taxon>Vibrio</taxon>
    </lineage>
</organism>
<dbReference type="EMBL" id="JAKRRY010000022">
    <property type="protein sequence ID" value="MCW8347484.1"/>
    <property type="molecule type" value="Genomic_DNA"/>
</dbReference>
<reference evidence="2" key="1">
    <citation type="submission" date="2022-02" db="EMBL/GenBank/DDBJ databases">
        <title>Vibrio sp. nov, a new bacterium isolated from seawater.</title>
        <authorList>
            <person name="Yuan Y."/>
        </authorList>
    </citation>
    <scope>NUCLEOTIDE SEQUENCE</scope>
    <source>
        <strain evidence="2">ZSDZ65</strain>
    </source>
</reference>
<evidence type="ECO:0000256" key="1">
    <source>
        <dbReference type="SAM" id="Phobius"/>
    </source>
</evidence>
<evidence type="ECO:0000313" key="2">
    <source>
        <dbReference type="EMBL" id="MCW8347484.1"/>
    </source>
</evidence>
<dbReference type="Proteomes" id="UP001155587">
    <property type="component" value="Unassembled WGS sequence"/>
</dbReference>
<keyword evidence="1" id="KW-0472">Membrane</keyword>
<keyword evidence="1" id="KW-1133">Transmembrane helix</keyword>
<proteinExistence type="predicted"/>
<evidence type="ECO:0000313" key="3">
    <source>
        <dbReference type="Proteomes" id="UP001155587"/>
    </source>
</evidence>
<keyword evidence="3" id="KW-1185">Reference proteome</keyword>
<accession>A0A9X3CQX9</accession>
<comment type="caution">
    <text evidence="2">The sequence shown here is derived from an EMBL/GenBank/DDBJ whole genome shotgun (WGS) entry which is preliminary data.</text>
</comment>
<protein>
    <submittedName>
        <fullName evidence="2">Uncharacterized protein</fullName>
    </submittedName>
</protein>
<sequence length="55" mass="6519">MCKLDEGYEDLMFEIDDSDIEMLGWDDKEWWFELIVFLLILASATVIALFRVISE</sequence>
<dbReference type="RefSeq" id="WP_265676013.1">
    <property type="nucleotide sequence ID" value="NZ_JAKRRY010000022.1"/>
</dbReference>
<name>A0A9X3CQX9_9VIBR</name>
<dbReference type="AlphaFoldDB" id="A0A9X3CQX9"/>
<keyword evidence="1" id="KW-0812">Transmembrane</keyword>